<organism evidence="1 2">
    <name type="scientific">Candidatus Fimisoma avicola</name>
    <dbReference type="NCBI Taxonomy" id="2840826"/>
    <lineage>
        <taxon>Bacteria</taxon>
        <taxon>Bacillati</taxon>
        <taxon>Bacillota</taxon>
        <taxon>Clostridia</taxon>
        <taxon>Eubacteriales</taxon>
        <taxon>Candidatus Fimisoma</taxon>
    </lineage>
</organism>
<proteinExistence type="predicted"/>
<dbReference type="AlphaFoldDB" id="A0A9D1L8S2"/>
<gene>
    <name evidence="1" type="ORF">IAD16_08250</name>
</gene>
<name>A0A9D1L8S2_9FIRM</name>
<reference evidence="1" key="1">
    <citation type="submission" date="2020-10" db="EMBL/GenBank/DDBJ databases">
        <authorList>
            <person name="Gilroy R."/>
        </authorList>
    </citation>
    <scope>NUCLEOTIDE SEQUENCE</scope>
    <source>
        <strain evidence="1">11300</strain>
    </source>
</reference>
<sequence length="198" mass="22883">MELGYYLVDGEYGWDQEKFTDLIMKKGGCGAVTACDSCIYFSRYHGKKELYPFDPCNVTPKDYKAFARIMKQYLGPRFRGIDSLDLYLDGIRGYFKSAGCVDIDAAGFSGHEPYEKAEKTLMDQINSGCPVPCLTLMHRDSRFKDFTWHWFMLTGYEKAKDTCMVKAVSYGEWIWLDFKALWDTGYDEKGGLIIFRIR</sequence>
<dbReference type="Proteomes" id="UP000824091">
    <property type="component" value="Unassembled WGS sequence"/>
</dbReference>
<comment type="caution">
    <text evidence="1">The sequence shown here is derived from an EMBL/GenBank/DDBJ whole genome shotgun (WGS) entry which is preliminary data.</text>
</comment>
<dbReference type="EMBL" id="DVMO01000126">
    <property type="protein sequence ID" value="HIU28355.1"/>
    <property type="molecule type" value="Genomic_DNA"/>
</dbReference>
<evidence type="ECO:0000313" key="2">
    <source>
        <dbReference type="Proteomes" id="UP000824091"/>
    </source>
</evidence>
<protein>
    <submittedName>
        <fullName evidence="1">Uncharacterized protein</fullName>
    </submittedName>
</protein>
<reference evidence="1" key="2">
    <citation type="journal article" date="2021" name="PeerJ">
        <title>Extensive microbial diversity within the chicken gut microbiome revealed by metagenomics and culture.</title>
        <authorList>
            <person name="Gilroy R."/>
            <person name="Ravi A."/>
            <person name="Getino M."/>
            <person name="Pursley I."/>
            <person name="Horton D.L."/>
            <person name="Alikhan N.F."/>
            <person name="Baker D."/>
            <person name="Gharbi K."/>
            <person name="Hall N."/>
            <person name="Watson M."/>
            <person name="Adriaenssens E.M."/>
            <person name="Foster-Nyarko E."/>
            <person name="Jarju S."/>
            <person name="Secka A."/>
            <person name="Antonio M."/>
            <person name="Oren A."/>
            <person name="Chaudhuri R.R."/>
            <person name="La Ragione R."/>
            <person name="Hildebrand F."/>
            <person name="Pallen M.J."/>
        </authorList>
    </citation>
    <scope>NUCLEOTIDE SEQUENCE</scope>
    <source>
        <strain evidence="1">11300</strain>
    </source>
</reference>
<accession>A0A9D1L8S2</accession>
<evidence type="ECO:0000313" key="1">
    <source>
        <dbReference type="EMBL" id="HIU28355.1"/>
    </source>
</evidence>